<proteinExistence type="predicted"/>
<accession>A0A1E2V911</accession>
<comment type="caution">
    <text evidence="2">The sequence shown here is derived from an EMBL/GenBank/DDBJ whole genome shotgun (WGS) entry which is preliminary data.</text>
</comment>
<gene>
    <name evidence="2" type="ORF">BFW38_07065</name>
</gene>
<dbReference type="OrthoDB" id="6119401at2"/>
<feature type="region of interest" description="Disordered" evidence="1">
    <location>
        <begin position="99"/>
        <end position="157"/>
    </location>
</feature>
<name>A0A1E2V911_9GAMM</name>
<sequence>MLESSVNQVALAQRQSQGADNQARQQEARRAESTVEEQASAAPVAASGVSSRDVQETSVASQPADVVTRLGETQENVSLYEPTKQTGAVIRPNISVEDTATYTQQRQTEAVEENKGEDRAAALRDQDQVQIEEETNQAAATSSAPQRDWTNDIDQLV</sequence>
<feature type="compositionally biased region" description="Polar residues" evidence="1">
    <location>
        <begin position="99"/>
        <end position="108"/>
    </location>
</feature>
<dbReference type="RefSeq" id="WP_068997758.1">
    <property type="nucleotide sequence ID" value="NZ_MDTQ01000001.1"/>
</dbReference>
<evidence type="ECO:0000313" key="3">
    <source>
        <dbReference type="Proteomes" id="UP000094291"/>
    </source>
</evidence>
<feature type="region of interest" description="Disordered" evidence="1">
    <location>
        <begin position="1"/>
        <end position="75"/>
    </location>
</feature>
<protein>
    <submittedName>
        <fullName evidence="2">Uncharacterized protein</fullName>
    </submittedName>
</protein>
<keyword evidence="3" id="KW-1185">Reference proteome</keyword>
<dbReference type="EMBL" id="MDTQ01000001">
    <property type="protein sequence ID" value="ODC03342.1"/>
    <property type="molecule type" value="Genomic_DNA"/>
</dbReference>
<feature type="compositionally biased region" description="Low complexity" evidence="1">
    <location>
        <begin position="39"/>
        <end position="51"/>
    </location>
</feature>
<evidence type="ECO:0000256" key="1">
    <source>
        <dbReference type="SAM" id="MobiDB-lite"/>
    </source>
</evidence>
<feature type="compositionally biased region" description="Basic and acidic residues" evidence="1">
    <location>
        <begin position="112"/>
        <end position="127"/>
    </location>
</feature>
<evidence type="ECO:0000313" key="2">
    <source>
        <dbReference type="EMBL" id="ODC03342.1"/>
    </source>
</evidence>
<reference evidence="2 3" key="1">
    <citation type="submission" date="2016-08" db="EMBL/GenBank/DDBJ databases">
        <authorList>
            <person name="Seilhamer J.J."/>
        </authorList>
    </citation>
    <scope>NUCLEOTIDE SEQUENCE [LARGE SCALE GENOMIC DNA]</scope>
    <source>
        <strain evidence="2 3">PH27A</strain>
    </source>
</reference>
<feature type="compositionally biased region" description="Polar residues" evidence="1">
    <location>
        <begin position="136"/>
        <end position="145"/>
    </location>
</feature>
<organism evidence="2 3">
    <name type="scientific">Terasakiispira papahanaumokuakeensis</name>
    <dbReference type="NCBI Taxonomy" id="197479"/>
    <lineage>
        <taxon>Bacteria</taxon>
        <taxon>Pseudomonadati</taxon>
        <taxon>Pseudomonadota</taxon>
        <taxon>Gammaproteobacteria</taxon>
        <taxon>Oceanospirillales</taxon>
        <taxon>Terasakiispira</taxon>
    </lineage>
</organism>
<feature type="compositionally biased region" description="Polar residues" evidence="1">
    <location>
        <begin position="1"/>
        <end position="25"/>
    </location>
</feature>
<dbReference type="AlphaFoldDB" id="A0A1E2V911"/>
<dbReference type="Proteomes" id="UP000094291">
    <property type="component" value="Unassembled WGS sequence"/>
</dbReference>